<proteinExistence type="predicted"/>
<gene>
    <name evidence="1" type="ORF">SERLA73DRAFT_190764</name>
</gene>
<keyword evidence="2" id="KW-1185">Reference proteome</keyword>
<dbReference type="InParanoid" id="F8QGB6"/>
<organism evidence="2">
    <name type="scientific">Serpula lacrymans var. lacrymans (strain S7.3)</name>
    <name type="common">Dry rot fungus</name>
    <dbReference type="NCBI Taxonomy" id="936435"/>
    <lineage>
        <taxon>Eukaryota</taxon>
        <taxon>Fungi</taxon>
        <taxon>Dikarya</taxon>
        <taxon>Basidiomycota</taxon>
        <taxon>Agaricomycotina</taxon>
        <taxon>Agaricomycetes</taxon>
        <taxon>Agaricomycetidae</taxon>
        <taxon>Boletales</taxon>
        <taxon>Coniophorineae</taxon>
        <taxon>Serpulaceae</taxon>
        <taxon>Serpula</taxon>
    </lineage>
</organism>
<dbReference type="AlphaFoldDB" id="F8QGB6"/>
<name>F8QGB6_SERL3</name>
<reference evidence="2" key="1">
    <citation type="journal article" date="2011" name="Science">
        <title>The plant cell wall-decomposing machinery underlies the functional diversity of forest fungi.</title>
        <authorList>
            <person name="Eastwood D.C."/>
            <person name="Floudas D."/>
            <person name="Binder M."/>
            <person name="Majcherczyk A."/>
            <person name="Schneider P."/>
            <person name="Aerts A."/>
            <person name="Asiegbu F.O."/>
            <person name="Baker S.E."/>
            <person name="Barry K."/>
            <person name="Bendiksby M."/>
            <person name="Blumentritt M."/>
            <person name="Coutinho P.M."/>
            <person name="Cullen D."/>
            <person name="de Vries R.P."/>
            <person name="Gathman A."/>
            <person name="Goodell B."/>
            <person name="Henrissat B."/>
            <person name="Ihrmark K."/>
            <person name="Kauserud H."/>
            <person name="Kohler A."/>
            <person name="LaButti K."/>
            <person name="Lapidus A."/>
            <person name="Lavin J.L."/>
            <person name="Lee Y.-H."/>
            <person name="Lindquist E."/>
            <person name="Lilly W."/>
            <person name="Lucas S."/>
            <person name="Morin E."/>
            <person name="Murat C."/>
            <person name="Oguiza J.A."/>
            <person name="Park J."/>
            <person name="Pisabarro A.G."/>
            <person name="Riley R."/>
            <person name="Rosling A."/>
            <person name="Salamov A."/>
            <person name="Schmidt O."/>
            <person name="Schmutz J."/>
            <person name="Skrede I."/>
            <person name="Stenlid J."/>
            <person name="Wiebenga A."/>
            <person name="Xie X."/>
            <person name="Kuees U."/>
            <person name="Hibbett D.S."/>
            <person name="Hoffmeister D."/>
            <person name="Hoegberg N."/>
            <person name="Martin F."/>
            <person name="Grigoriev I.V."/>
            <person name="Watkinson S.C."/>
        </authorList>
    </citation>
    <scope>NUCLEOTIDE SEQUENCE [LARGE SCALE GENOMIC DNA]</scope>
    <source>
        <strain evidence="2">strain S7.3</strain>
    </source>
</reference>
<dbReference type="HOGENOM" id="CLU_2868996_0_0_1"/>
<evidence type="ECO:0000313" key="1">
    <source>
        <dbReference type="EMBL" id="EGN92597.1"/>
    </source>
</evidence>
<dbReference type="EMBL" id="GL945501">
    <property type="protein sequence ID" value="EGN92597.1"/>
    <property type="molecule type" value="Genomic_DNA"/>
</dbReference>
<accession>F8QGB6</accession>
<evidence type="ECO:0000313" key="2">
    <source>
        <dbReference type="Proteomes" id="UP000008063"/>
    </source>
</evidence>
<sequence length="64" mass="7043">MCIHESVLMAYASAYQGDGINLHAKSELSLIFCRTLFLFSPDGFRTDVASMNTTNASSHSARTR</sequence>
<dbReference type="Proteomes" id="UP000008063">
    <property type="component" value="Unassembled WGS sequence"/>
</dbReference>
<protein>
    <submittedName>
        <fullName evidence="1">Uncharacterized protein</fullName>
    </submittedName>
</protein>